<reference evidence="1" key="1">
    <citation type="submission" date="2025-08" db="UniProtKB">
        <authorList>
            <consortium name="Ensembl"/>
        </authorList>
    </citation>
    <scope>IDENTIFICATION</scope>
</reference>
<proteinExistence type="predicted"/>
<dbReference type="Ensembl" id="ENSPMAT00000003928.1">
    <property type="protein sequence ID" value="ENSPMAP00000003912.1"/>
    <property type="gene ID" value="ENSPMAG00000003596.1"/>
</dbReference>
<protein>
    <submittedName>
        <fullName evidence="1">Uncharacterized protein</fullName>
    </submittedName>
</protein>
<name>S4RFD0_PETMA</name>
<reference evidence="1" key="2">
    <citation type="submission" date="2025-09" db="UniProtKB">
        <authorList>
            <consortium name="Ensembl"/>
        </authorList>
    </citation>
    <scope>IDENTIFICATION</scope>
</reference>
<dbReference type="HOGENOM" id="CLU_3434845_0_0_1"/>
<evidence type="ECO:0000313" key="1">
    <source>
        <dbReference type="Ensembl" id="ENSPMAP00000003912.1"/>
    </source>
</evidence>
<sequence>PPPWAFDRLVNLEVL</sequence>
<organism evidence="1">
    <name type="scientific">Petromyzon marinus</name>
    <name type="common">Sea lamprey</name>
    <dbReference type="NCBI Taxonomy" id="7757"/>
    <lineage>
        <taxon>Eukaryota</taxon>
        <taxon>Metazoa</taxon>
        <taxon>Chordata</taxon>
        <taxon>Craniata</taxon>
        <taxon>Vertebrata</taxon>
        <taxon>Cyclostomata</taxon>
        <taxon>Hyperoartia</taxon>
        <taxon>Petromyzontiformes</taxon>
        <taxon>Petromyzontidae</taxon>
        <taxon>Petromyzon</taxon>
    </lineage>
</organism>
<accession>S4RFD0</accession>
<dbReference type="GeneTree" id="ENSGT01060000249832"/>